<name>A0A1J8QT90_9AGAM</name>
<organism evidence="1 2">
    <name type="scientific">Rhizopogon vesiculosus</name>
    <dbReference type="NCBI Taxonomy" id="180088"/>
    <lineage>
        <taxon>Eukaryota</taxon>
        <taxon>Fungi</taxon>
        <taxon>Dikarya</taxon>
        <taxon>Basidiomycota</taxon>
        <taxon>Agaricomycotina</taxon>
        <taxon>Agaricomycetes</taxon>
        <taxon>Agaricomycetidae</taxon>
        <taxon>Boletales</taxon>
        <taxon>Suillineae</taxon>
        <taxon>Rhizopogonaceae</taxon>
        <taxon>Rhizopogon</taxon>
    </lineage>
</organism>
<reference evidence="1 2" key="1">
    <citation type="submission" date="2016-03" db="EMBL/GenBank/DDBJ databases">
        <title>Comparative genomics of the ectomycorrhizal sister species Rhizopogon vinicolor and Rhizopogon vesiculosus (Basidiomycota: Boletales) reveals a divergence of the mating type B locus.</title>
        <authorList>
            <person name="Mujic A.B."/>
            <person name="Kuo A."/>
            <person name="Tritt A."/>
            <person name="Lipzen A."/>
            <person name="Chen C."/>
            <person name="Johnson J."/>
            <person name="Sharma A."/>
            <person name="Barry K."/>
            <person name="Grigoriev I.V."/>
            <person name="Spatafora J.W."/>
        </authorList>
    </citation>
    <scope>NUCLEOTIDE SEQUENCE [LARGE SCALE GENOMIC DNA]</scope>
    <source>
        <strain evidence="1 2">AM-OR11-056</strain>
    </source>
</reference>
<keyword evidence="2" id="KW-1185">Reference proteome</keyword>
<accession>A0A1J8QT90</accession>
<protein>
    <submittedName>
        <fullName evidence="1">Uncharacterized protein</fullName>
    </submittedName>
</protein>
<evidence type="ECO:0000313" key="1">
    <source>
        <dbReference type="EMBL" id="OJA12658.1"/>
    </source>
</evidence>
<dbReference type="STRING" id="180088.A0A1J8QT90"/>
<dbReference type="OrthoDB" id="4064873at2759"/>
<feature type="non-terminal residue" evidence="1">
    <location>
        <position position="178"/>
    </location>
</feature>
<dbReference type="AlphaFoldDB" id="A0A1J8QT90"/>
<proteinExistence type="predicted"/>
<gene>
    <name evidence="1" type="ORF">AZE42_13841</name>
</gene>
<sequence length="178" mass="20477">MVHDRGTSILLGRPLAIAPYDLNTPHPTHGLKGQHADFSEHFLLSHPIAEIQADIINSLYAPSRQSADTIMRHASRIIKSMLEFRRQLPDSYKWYFGGTEEWPLERRQKLVQDITEDQGLTLLKFGISRILLLRALFSLKELDYNHRSKALVDAIVTSHNIIIVHNQLIRFPDIAFFV</sequence>
<dbReference type="CDD" id="cd12148">
    <property type="entry name" value="fungal_TF_MHR"/>
    <property type="match status" value="1"/>
</dbReference>
<dbReference type="Proteomes" id="UP000183567">
    <property type="component" value="Unassembled WGS sequence"/>
</dbReference>
<dbReference type="EMBL" id="LVVM01004546">
    <property type="protein sequence ID" value="OJA12658.1"/>
    <property type="molecule type" value="Genomic_DNA"/>
</dbReference>
<evidence type="ECO:0000313" key="2">
    <source>
        <dbReference type="Proteomes" id="UP000183567"/>
    </source>
</evidence>
<comment type="caution">
    <text evidence="1">The sequence shown here is derived from an EMBL/GenBank/DDBJ whole genome shotgun (WGS) entry which is preliminary data.</text>
</comment>